<evidence type="ECO:0000256" key="6">
    <source>
        <dbReference type="ARBA" id="ARBA00022989"/>
    </source>
</evidence>
<feature type="transmembrane region" description="Helical" evidence="10">
    <location>
        <begin position="193"/>
        <end position="215"/>
    </location>
</feature>
<comment type="function">
    <text evidence="8 10 11">Involved in peptidoglycan biosynthesis. Transports lipid-linked peptidoglycan precursors from the inner to the outer leaflet of the cytoplasmic membrane.</text>
</comment>
<keyword evidence="6 10" id="KW-1133">Transmembrane helix</keyword>
<protein>
    <recommendedName>
        <fullName evidence="10">Probable lipid II flippase MurJ</fullName>
    </recommendedName>
</protein>
<dbReference type="PRINTS" id="PR01806">
    <property type="entry name" value="VIRFACTRMVIN"/>
</dbReference>
<feature type="transmembrane region" description="Helical" evidence="10">
    <location>
        <begin position="33"/>
        <end position="52"/>
    </location>
</feature>
<dbReference type="RefSeq" id="WP_093883513.1">
    <property type="nucleotide sequence ID" value="NZ_FOBS01000012.1"/>
</dbReference>
<evidence type="ECO:0000313" key="13">
    <source>
        <dbReference type="Proteomes" id="UP000198744"/>
    </source>
</evidence>
<keyword evidence="13" id="KW-1185">Reference proteome</keyword>
<evidence type="ECO:0000256" key="4">
    <source>
        <dbReference type="ARBA" id="ARBA00022960"/>
    </source>
</evidence>
<feature type="transmembrane region" description="Helical" evidence="10">
    <location>
        <begin position="361"/>
        <end position="381"/>
    </location>
</feature>
<comment type="pathway">
    <text evidence="10">Cell wall biogenesis; peptidoglycan biosynthesis.</text>
</comment>
<dbReference type="GO" id="GO:0015648">
    <property type="term" value="F:lipid-linked peptidoglycan transporter activity"/>
    <property type="evidence" value="ECO:0007669"/>
    <property type="project" value="UniProtKB-UniRule"/>
</dbReference>
<dbReference type="GO" id="GO:0034204">
    <property type="term" value="P:lipid translocation"/>
    <property type="evidence" value="ECO:0007669"/>
    <property type="project" value="TreeGrafter"/>
</dbReference>
<organism evidence="12 13">
    <name type="scientific">Syntrophus gentianae</name>
    <dbReference type="NCBI Taxonomy" id="43775"/>
    <lineage>
        <taxon>Bacteria</taxon>
        <taxon>Pseudomonadati</taxon>
        <taxon>Thermodesulfobacteriota</taxon>
        <taxon>Syntrophia</taxon>
        <taxon>Syntrophales</taxon>
        <taxon>Syntrophaceae</taxon>
        <taxon>Syntrophus</taxon>
    </lineage>
</organism>
<keyword evidence="2 10" id="KW-1003">Cell membrane</keyword>
<keyword evidence="4 10" id="KW-0133">Cell shape</keyword>
<accession>A0A1H7XW27</accession>
<dbReference type="AlphaFoldDB" id="A0A1H7XW27"/>
<keyword evidence="10 11" id="KW-0961">Cell wall biogenesis/degradation</keyword>
<feature type="transmembrane region" description="Helical" evidence="10">
    <location>
        <begin position="316"/>
        <end position="335"/>
    </location>
</feature>
<dbReference type="HAMAP" id="MF_02078">
    <property type="entry name" value="MurJ_MviN"/>
    <property type="match status" value="1"/>
</dbReference>
<feature type="transmembrane region" description="Helical" evidence="10">
    <location>
        <begin position="283"/>
        <end position="304"/>
    </location>
</feature>
<feature type="transmembrane region" description="Helical" evidence="10">
    <location>
        <begin position="448"/>
        <end position="473"/>
    </location>
</feature>
<dbReference type="InterPro" id="IPR004268">
    <property type="entry name" value="MurJ"/>
</dbReference>
<evidence type="ECO:0000256" key="9">
    <source>
        <dbReference type="ARBA" id="ARBA00061532"/>
    </source>
</evidence>
<keyword evidence="3 10" id="KW-0812">Transmembrane</keyword>
<evidence type="ECO:0000256" key="11">
    <source>
        <dbReference type="PIRNR" id="PIRNR002869"/>
    </source>
</evidence>
<dbReference type="Pfam" id="PF03023">
    <property type="entry name" value="MurJ"/>
    <property type="match status" value="1"/>
</dbReference>
<comment type="similarity">
    <text evidence="9 10 11">Belongs to the MurJ/MviN family.</text>
</comment>
<dbReference type="UniPathway" id="UPA00219"/>
<feature type="transmembrane region" description="Helical" evidence="10">
    <location>
        <begin position="9"/>
        <end position="27"/>
    </location>
</feature>
<dbReference type="NCBIfam" id="TIGR01695">
    <property type="entry name" value="murJ_mviN"/>
    <property type="match status" value="1"/>
</dbReference>
<dbReference type="PANTHER" id="PTHR47019">
    <property type="entry name" value="LIPID II FLIPPASE MURJ"/>
    <property type="match status" value="1"/>
</dbReference>
<reference evidence="12 13" key="1">
    <citation type="submission" date="2016-10" db="EMBL/GenBank/DDBJ databases">
        <authorList>
            <person name="de Groot N.N."/>
        </authorList>
    </citation>
    <scope>NUCLEOTIDE SEQUENCE [LARGE SCALE GENOMIC DNA]</scope>
    <source>
        <strain evidence="12 13">DSM 8423</strain>
    </source>
</reference>
<dbReference type="GO" id="GO:0009252">
    <property type="term" value="P:peptidoglycan biosynthetic process"/>
    <property type="evidence" value="ECO:0007669"/>
    <property type="project" value="UniProtKB-UniRule"/>
</dbReference>
<keyword evidence="5 10" id="KW-0573">Peptidoglycan synthesis</keyword>
<dbReference type="STRING" id="43775.SAMN04489760_11271"/>
<evidence type="ECO:0000256" key="3">
    <source>
        <dbReference type="ARBA" id="ARBA00022692"/>
    </source>
</evidence>
<evidence type="ECO:0000313" key="12">
    <source>
        <dbReference type="EMBL" id="SEM37854.1"/>
    </source>
</evidence>
<evidence type="ECO:0000256" key="10">
    <source>
        <dbReference type="HAMAP-Rule" id="MF_02078"/>
    </source>
</evidence>
<dbReference type="OrthoDB" id="9786339at2"/>
<evidence type="ECO:0000256" key="8">
    <source>
        <dbReference type="ARBA" id="ARBA00060041"/>
    </source>
</evidence>
<feature type="transmembrane region" description="Helical" evidence="10">
    <location>
        <begin position="416"/>
        <end position="436"/>
    </location>
</feature>
<feature type="transmembrane region" description="Helical" evidence="10">
    <location>
        <begin position="168"/>
        <end position="187"/>
    </location>
</feature>
<name>A0A1H7XW27_9BACT</name>
<evidence type="ECO:0000256" key="5">
    <source>
        <dbReference type="ARBA" id="ARBA00022984"/>
    </source>
</evidence>
<dbReference type="PANTHER" id="PTHR47019:SF1">
    <property type="entry name" value="LIPID II FLIPPASE MURJ"/>
    <property type="match status" value="1"/>
</dbReference>
<feature type="transmembrane region" description="Helical" evidence="10">
    <location>
        <begin position="393"/>
        <end position="410"/>
    </location>
</feature>
<dbReference type="PIRSF" id="PIRSF002869">
    <property type="entry name" value="MviN"/>
    <property type="match status" value="1"/>
</dbReference>
<evidence type="ECO:0000256" key="2">
    <source>
        <dbReference type="ARBA" id="ARBA00022475"/>
    </source>
</evidence>
<dbReference type="InterPro" id="IPR051050">
    <property type="entry name" value="Lipid_II_flippase_MurJ/MviN"/>
</dbReference>
<gene>
    <name evidence="10" type="primary">murJ</name>
    <name evidence="12" type="ORF">SAMN04489760_11271</name>
</gene>
<feature type="transmembrane region" description="Helical" evidence="10">
    <location>
        <begin position="90"/>
        <end position="121"/>
    </location>
</feature>
<dbReference type="Proteomes" id="UP000198744">
    <property type="component" value="Unassembled WGS sequence"/>
</dbReference>
<evidence type="ECO:0000256" key="7">
    <source>
        <dbReference type="ARBA" id="ARBA00023136"/>
    </source>
</evidence>
<comment type="subcellular location">
    <subcellularLocation>
        <location evidence="1 10">Cell membrane</location>
        <topology evidence="1 10">Multi-pass membrane protein</topology>
    </subcellularLocation>
</comment>
<dbReference type="GO" id="GO:0005886">
    <property type="term" value="C:plasma membrane"/>
    <property type="evidence" value="ECO:0007669"/>
    <property type="project" value="UniProtKB-SubCell"/>
</dbReference>
<keyword evidence="7 10" id="KW-0472">Membrane</keyword>
<dbReference type="GO" id="GO:0071555">
    <property type="term" value="P:cell wall organization"/>
    <property type="evidence" value="ECO:0007669"/>
    <property type="project" value="UniProtKB-UniRule"/>
</dbReference>
<evidence type="ECO:0000256" key="1">
    <source>
        <dbReference type="ARBA" id="ARBA00004651"/>
    </source>
</evidence>
<feature type="transmembrane region" description="Helical" evidence="10">
    <location>
        <begin position="236"/>
        <end position="263"/>
    </location>
</feature>
<keyword evidence="10 11" id="KW-0813">Transport</keyword>
<dbReference type="GO" id="GO:0008360">
    <property type="term" value="P:regulation of cell shape"/>
    <property type="evidence" value="ECO:0007669"/>
    <property type="project" value="UniProtKB-UniRule"/>
</dbReference>
<feature type="transmembrane region" description="Helical" evidence="10">
    <location>
        <begin position="141"/>
        <end position="161"/>
    </location>
</feature>
<feature type="transmembrane region" description="Helical" evidence="10">
    <location>
        <begin position="485"/>
        <end position="506"/>
    </location>
</feature>
<dbReference type="EMBL" id="FOBS01000012">
    <property type="protein sequence ID" value="SEM37854.1"/>
    <property type="molecule type" value="Genomic_DNA"/>
</dbReference>
<proteinExistence type="inferred from homology"/>
<sequence length="527" mass="57568">MSHRGENENVARAAGIVGMATMLSRIFGFIRDMVVAAFFGAGIATDAFFVAFRIPNLLRRLLGEGSLTVAFIPVFTEYLKTKSRESALELASIALTFLSILLVVVSLAGVLLSPLIVSLMAPGFIKNPAQFDLAVFLTRLMFPYIFFISLVALCMGILNSLRHFAAPALSPVILNISMILSTLLLHRCFQQPITALAIGVMLGGVLQLAMQWPFLIKMGARLKPNFSFRHPGMKRIGRLLIPTLVGSGIYQINIFIGTILASILPKGSVSFLYYADRVVELPLGVFAIAVGTASLPSLSAQVAKGLFDDFKQTISFSLRLILFITVPATVALIALREPIVSVLFQRGAFDAYSTRMTAQALLYYTLGLWAFSVIRVIDSAFFSLQDRRSPLKAAFVSLLVNVGLSILLMFPLKHGGLALATSAASAVNVLMLSFILRKKVGSYLNQRFYASLVKTFLASALMAVSIYLVSLVFPWNIEASFHVRVLFLTYCIAAGILTFFGASFLLKSDEMVSMLSLIRRKLKSSAH</sequence>
<dbReference type="CDD" id="cd13123">
    <property type="entry name" value="MATE_MurJ_like"/>
    <property type="match status" value="1"/>
</dbReference>